<dbReference type="Proteomes" id="UP000677228">
    <property type="component" value="Unassembled WGS sequence"/>
</dbReference>
<evidence type="ECO:0000313" key="2">
    <source>
        <dbReference type="EMBL" id="CAF1624957.1"/>
    </source>
</evidence>
<dbReference type="AlphaFoldDB" id="A0A816CIF9"/>
<evidence type="ECO:0000313" key="1">
    <source>
        <dbReference type="EMBL" id="CAF1539723.1"/>
    </source>
</evidence>
<evidence type="ECO:0000313" key="3">
    <source>
        <dbReference type="EMBL" id="CAF4327918.1"/>
    </source>
</evidence>
<dbReference type="EMBL" id="CAJNOQ010041841">
    <property type="protein sequence ID" value="CAF1624957.1"/>
    <property type="molecule type" value="Genomic_DNA"/>
</dbReference>
<proteinExistence type="predicted"/>
<protein>
    <submittedName>
        <fullName evidence="2">Uncharacterized protein</fullName>
    </submittedName>
</protein>
<organism evidence="2 5">
    <name type="scientific">Didymodactylos carnosus</name>
    <dbReference type="NCBI Taxonomy" id="1234261"/>
    <lineage>
        <taxon>Eukaryota</taxon>
        <taxon>Metazoa</taxon>
        <taxon>Spiralia</taxon>
        <taxon>Gnathifera</taxon>
        <taxon>Rotifera</taxon>
        <taxon>Eurotatoria</taxon>
        <taxon>Bdelloidea</taxon>
        <taxon>Philodinida</taxon>
        <taxon>Philodinidae</taxon>
        <taxon>Didymodactylos</taxon>
    </lineage>
</organism>
<dbReference type="Proteomes" id="UP000681722">
    <property type="component" value="Unassembled WGS sequence"/>
</dbReference>
<evidence type="ECO:0000313" key="5">
    <source>
        <dbReference type="Proteomes" id="UP000663829"/>
    </source>
</evidence>
<dbReference type="Proteomes" id="UP000663829">
    <property type="component" value="Unassembled WGS sequence"/>
</dbReference>
<reference evidence="2" key="1">
    <citation type="submission" date="2021-02" db="EMBL/GenBank/DDBJ databases">
        <authorList>
            <person name="Nowell W R."/>
        </authorList>
    </citation>
    <scope>NUCLEOTIDE SEQUENCE</scope>
</reference>
<name>A0A816CIF9_9BILA</name>
<gene>
    <name evidence="2" type="ORF">GPM918_LOCUS43975</name>
    <name evidence="1" type="ORF">OVA965_LOCUS38710</name>
    <name evidence="4" type="ORF">SRO942_LOCUS45640</name>
    <name evidence="3" type="ORF">TMI583_LOCUS39922</name>
</gene>
<evidence type="ECO:0000313" key="4">
    <source>
        <dbReference type="EMBL" id="CAF4518217.1"/>
    </source>
</evidence>
<keyword evidence="5" id="KW-1185">Reference proteome</keyword>
<accession>A0A816CIF9</accession>
<dbReference type="EMBL" id="CAJOBA010060995">
    <property type="protein sequence ID" value="CAF4327918.1"/>
    <property type="molecule type" value="Genomic_DNA"/>
</dbReference>
<dbReference type="EMBL" id="CAJNOK010038670">
    <property type="protein sequence ID" value="CAF1539723.1"/>
    <property type="molecule type" value="Genomic_DNA"/>
</dbReference>
<sequence length="95" mass="10744">MDSDYSPVLKCTQITWMSTSQKYCTCNDNYTWSSSLQQRFHCSGNVDVTGNEYWYPPEGRCIVKDSPDHNAPDYAAAHSNCLYSVPSGLTLTVQY</sequence>
<dbReference type="Proteomes" id="UP000682733">
    <property type="component" value="Unassembled WGS sequence"/>
</dbReference>
<dbReference type="EMBL" id="CAJOBC010109267">
    <property type="protein sequence ID" value="CAF4518217.1"/>
    <property type="molecule type" value="Genomic_DNA"/>
</dbReference>
<comment type="caution">
    <text evidence="2">The sequence shown here is derived from an EMBL/GenBank/DDBJ whole genome shotgun (WGS) entry which is preliminary data.</text>
</comment>